<evidence type="ECO:0000313" key="12">
    <source>
        <dbReference type="Proteomes" id="UP000198233"/>
    </source>
</evidence>
<dbReference type="PROSITE" id="PS00070">
    <property type="entry name" value="ALDEHYDE_DEHYDR_CYS"/>
    <property type="match status" value="1"/>
</dbReference>
<name>A0AAC9TY65_9GAMM</name>
<evidence type="ECO:0000259" key="10">
    <source>
        <dbReference type="Pfam" id="PF18327"/>
    </source>
</evidence>
<reference evidence="11 12" key="1">
    <citation type="submission" date="2017-06" db="EMBL/GenBank/DDBJ databases">
        <title>Complete genome sequence of Shewanella marisflavi EP1 associated with anaerobic 2,4-dinitrotoluene reduction and salt tolerance.</title>
        <authorList>
            <person name="Huang J."/>
        </authorList>
    </citation>
    <scope>NUCLEOTIDE SEQUENCE [LARGE SCALE GENOMIC DNA]</scope>
    <source>
        <strain evidence="11 12">EP1</strain>
    </source>
</reference>
<gene>
    <name evidence="11" type="ORF">CFF01_03025</name>
</gene>
<dbReference type="InterPro" id="IPR002872">
    <property type="entry name" value="Proline_DH_dom"/>
</dbReference>
<dbReference type="AlphaFoldDB" id="A0AAC9TY65"/>
<evidence type="ECO:0000256" key="2">
    <source>
        <dbReference type="ARBA" id="ARBA00023002"/>
    </source>
</evidence>
<proteinExistence type="inferred from homology"/>
<keyword evidence="5" id="KW-0274">FAD</keyword>
<dbReference type="Pfam" id="PF14850">
    <property type="entry name" value="Pro_dh-DNA_bdg"/>
    <property type="match status" value="1"/>
</dbReference>
<keyword evidence="5" id="KW-0805">Transcription regulation</keyword>
<dbReference type="GO" id="GO:0010133">
    <property type="term" value="P:L-proline catabolic process to L-glutamate"/>
    <property type="evidence" value="ECO:0007669"/>
    <property type="project" value="UniProtKB-UniRule"/>
</dbReference>
<dbReference type="Proteomes" id="UP000198233">
    <property type="component" value="Chromosome"/>
</dbReference>
<dbReference type="Pfam" id="PF18327">
    <property type="entry name" value="PRODH"/>
    <property type="match status" value="1"/>
</dbReference>
<dbReference type="Pfam" id="PF01619">
    <property type="entry name" value="Pro_dh"/>
    <property type="match status" value="1"/>
</dbReference>
<dbReference type="InterPro" id="IPR024089">
    <property type="entry name" value="PRODH_PutA_dom_I/II"/>
</dbReference>
<dbReference type="Pfam" id="PF00171">
    <property type="entry name" value="Aldedh"/>
    <property type="match status" value="1"/>
</dbReference>
<comment type="similarity">
    <text evidence="5">In the N-terminal section; belongs to the proline dehydrogenase family.</text>
</comment>
<dbReference type="InterPro" id="IPR050485">
    <property type="entry name" value="Proline_metab_enzyme"/>
</dbReference>
<dbReference type="GO" id="GO:0009898">
    <property type="term" value="C:cytoplasmic side of plasma membrane"/>
    <property type="evidence" value="ECO:0007669"/>
    <property type="project" value="TreeGrafter"/>
</dbReference>
<dbReference type="InterPro" id="IPR025703">
    <property type="entry name" value="Bifunct_PutA"/>
</dbReference>
<dbReference type="CDD" id="cd07125">
    <property type="entry name" value="ALDH_PutA-P5CDH"/>
    <property type="match status" value="1"/>
</dbReference>
<comment type="pathway">
    <text evidence="1 5">Amino-acid degradation; L-proline degradation into L-glutamate; L-glutamate from L-proline: step 2/2.</text>
</comment>
<feature type="domain" description="Proline utilization A proline dehydrogenase N-terminal" evidence="10">
    <location>
        <begin position="22"/>
        <end position="65"/>
    </location>
</feature>
<feature type="active site" evidence="6">
    <location>
        <position position="845"/>
    </location>
</feature>
<dbReference type="NCBIfam" id="TIGR01238">
    <property type="entry name" value="D1pyr5carbox3"/>
    <property type="match status" value="1"/>
</dbReference>
<dbReference type="GO" id="GO:0004657">
    <property type="term" value="F:proline dehydrogenase activity"/>
    <property type="evidence" value="ECO:0007669"/>
    <property type="project" value="UniProtKB-UniRule"/>
</dbReference>
<dbReference type="PANTHER" id="PTHR42862">
    <property type="entry name" value="DELTA-1-PYRROLINE-5-CARBOXYLATE DEHYDROGENASE 1, ISOFORM A-RELATED"/>
    <property type="match status" value="1"/>
</dbReference>
<dbReference type="InterPro" id="IPR016162">
    <property type="entry name" value="Ald_DH_N"/>
</dbReference>
<dbReference type="InterPro" id="IPR024082">
    <property type="entry name" value="PRODH_PutA_dom_II"/>
</dbReference>
<sequence>MFKASEVLTGRYDSATLDELFQAITNNYIVDEEQYLSELIKLVPSSDDEIQRITKRAHDLVHKVRQYDKKGLMVGIDAFLQQYSLETQEGIILMCLAEALLRIPDAATADALIEDKLSGAKWDEHLSKSDSTLVNASTWGLMLTGKIITLDKSIDGKPSSLLNRLVNRLGEPVIRQAMLAAMKIMGKQFVLGRTVQEALKNSTDKRKLGYTHSYDMLGEAALTMKDARKYFEDYSSAIAALGAQQYDESEAPRPTISIKLSALHPRYEVANEDRTMTELYDTLVKLVSQARSLNVGVSIDAEEVDRLELSLKLFQKLYNSETAKGWGLLGIVVQAYSKRALPVLCWLTRLAKDQGDEIPVRLVKGAYWDSELKWAQVAGEGGYPLFTRKAGTDVSYLACARYLLSDATRGAIYPQFASHNAQTVAAITDMASDRLYEFQRLHGMGEELYDTLLAESGVSTVRIYAPVGAHKDLLPYLVRRLLENGANTSFVHKLVDPKTPIESLVVHPLTTLQSYKTLANNKIVQPIDIFGAERKNSKGINMNIISESEPFFAALDKFKDQQWSAGPIVNGETLSGDTIEVKSPYDTTQIVGKVAFANNQAVEQALASAHNAFGSWCSTPVEVRANALQKLADLLEENREELIALCTREAGKSIQDGIDEVREAVDFCRYYAVQAKKMMGKPELLPGPTGELNELFLQGRGVFVCISPWNFPLAIFLGQVAAALAAGNTVVAKPAEQTSIVGYRAVQLAHEAGIPKEALQFLPGTGATVGAAITADERIGGVCFTGSTVTAKRINLTLAQRDGAIIPLIAETGGQNAMVVDSTSQPEQVVNDVISSSFTSAGQRCSALRVLYLQEDIAERVIDVMKGAMDELTIGNPNSVKTDVGPVIDATAKANLNAHIDHIKQVGRLINQLELPAGTENGHFVAPTAVEIDSIKVLEKEHFGPILHVIRYKAADLPKVIDEINSTGFGLTLGIHSRNEGHALEVADKVNVGNVYINRNQIGAVVGVQPFGGQGLSGTGPKAGGPHYLSRFVTEKTRTNNITAIGGNATLLSLGDSED</sequence>
<keyword evidence="3 5" id="KW-0520">NAD</keyword>
<dbReference type="GO" id="GO:0003677">
    <property type="term" value="F:DNA binding"/>
    <property type="evidence" value="ECO:0007669"/>
    <property type="project" value="UniProtKB-KW"/>
</dbReference>
<feature type="active site" evidence="6">
    <location>
        <position position="811"/>
    </location>
</feature>
<feature type="domain" description="Aldehyde dehydrogenase" evidence="7">
    <location>
        <begin position="577"/>
        <end position="1037"/>
    </location>
</feature>
<dbReference type="InterPro" id="IPR005933">
    <property type="entry name" value="PutA_C"/>
</dbReference>
<keyword evidence="5" id="KW-0238">DNA-binding</keyword>
<evidence type="ECO:0000256" key="4">
    <source>
        <dbReference type="ARBA" id="ARBA00048142"/>
    </source>
</evidence>
<evidence type="ECO:0000256" key="5">
    <source>
        <dbReference type="PIRNR" id="PIRNR000197"/>
    </source>
</evidence>
<comment type="catalytic activity">
    <reaction evidence="4 5">
        <text>L-glutamate 5-semialdehyde + NAD(+) + H2O = L-glutamate + NADH + 2 H(+)</text>
        <dbReference type="Rhea" id="RHEA:30235"/>
        <dbReference type="ChEBI" id="CHEBI:15377"/>
        <dbReference type="ChEBI" id="CHEBI:15378"/>
        <dbReference type="ChEBI" id="CHEBI:29985"/>
        <dbReference type="ChEBI" id="CHEBI:57540"/>
        <dbReference type="ChEBI" id="CHEBI:57945"/>
        <dbReference type="ChEBI" id="CHEBI:58066"/>
        <dbReference type="EC" id="1.2.1.88"/>
    </reaction>
</comment>
<comment type="pathway">
    <text evidence="5">Amino-acid degradation; L-proline degradation into L-glutamate; L-glutamate from L-proline: step 1/2.</text>
</comment>
<dbReference type="FunFam" id="3.40.309.10:FF:000005">
    <property type="entry name" value="1-pyrroline-5-carboxylate dehydrogenase 1"/>
    <property type="match status" value="1"/>
</dbReference>
<dbReference type="SUPFAM" id="SSF81935">
    <property type="entry name" value="N-terminal domain of bifunctional PutA protein"/>
    <property type="match status" value="1"/>
</dbReference>
<dbReference type="InterPro" id="IPR029041">
    <property type="entry name" value="FAD-linked_oxidoreductase-like"/>
</dbReference>
<dbReference type="GO" id="GO:0003700">
    <property type="term" value="F:DNA-binding transcription factor activity"/>
    <property type="evidence" value="ECO:0007669"/>
    <property type="project" value="InterPro"/>
</dbReference>
<dbReference type="Gene3D" id="3.20.20.220">
    <property type="match status" value="1"/>
</dbReference>
<evidence type="ECO:0000259" key="8">
    <source>
        <dbReference type="Pfam" id="PF01619"/>
    </source>
</evidence>
<keyword evidence="2 5" id="KW-0560">Oxidoreductase</keyword>
<comment type="cofactor">
    <cofactor evidence="5">
        <name>FAD</name>
        <dbReference type="ChEBI" id="CHEBI:57692"/>
    </cofactor>
</comment>
<feature type="domain" description="Proline dehydrogenase PutA" evidence="9">
    <location>
        <begin position="76"/>
        <end position="189"/>
    </location>
</feature>
<keyword evidence="5" id="KW-0678">Repressor</keyword>
<comment type="catalytic activity">
    <reaction evidence="5">
        <text>L-proline + a quinone = (S)-1-pyrroline-5-carboxylate + a quinol + H(+)</text>
        <dbReference type="Rhea" id="RHEA:23784"/>
        <dbReference type="ChEBI" id="CHEBI:15378"/>
        <dbReference type="ChEBI" id="CHEBI:17388"/>
        <dbReference type="ChEBI" id="CHEBI:24646"/>
        <dbReference type="ChEBI" id="CHEBI:60039"/>
        <dbReference type="ChEBI" id="CHEBI:132124"/>
        <dbReference type="EC" id="1.5.5.2"/>
    </reaction>
</comment>
<dbReference type="InterPro" id="IPR016163">
    <property type="entry name" value="Ald_DH_C"/>
</dbReference>
<comment type="function">
    <text evidence="5">Oxidizes proline to glutamate for use as a carbon and nitrogen source.</text>
</comment>
<dbReference type="PANTHER" id="PTHR42862:SF1">
    <property type="entry name" value="DELTA-1-PYRROLINE-5-CARBOXYLATE DEHYDROGENASE 2, ISOFORM A-RELATED"/>
    <property type="match status" value="1"/>
</dbReference>
<dbReference type="GO" id="GO:0003842">
    <property type="term" value="F:L-glutamate gamma-semialdehyde dehydrogenase activity"/>
    <property type="evidence" value="ECO:0007669"/>
    <property type="project" value="UniProtKB-UniRule"/>
</dbReference>
<evidence type="ECO:0000313" key="11">
    <source>
        <dbReference type="EMBL" id="ASJ95639.1"/>
    </source>
</evidence>
<dbReference type="SUPFAM" id="SSF51730">
    <property type="entry name" value="FAD-linked oxidoreductase"/>
    <property type="match status" value="1"/>
</dbReference>
<accession>A0AAC9TY65</accession>
<dbReference type="InterPro" id="IPR015590">
    <property type="entry name" value="Aldehyde_DH_dom"/>
</dbReference>
<evidence type="ECO:0000256" key="1">
    <source>
        <dbReference type="ARBA" id="ARBA00004786"/>
    </source>
</evidence>
<dbReference type="NCBIfam" id="NF008869">
    <property type="entry name" value="PRK11904.1"/>
    <property type="match status" value="1"/>
</dbReference>
<dbReference type="EC" id="1.2.1.88" evidence="5"/>
<dbReference type="PIRSF" id="PIRSF000197">
    <property type="entry name" value="Bifunct_PutA"/>
    <property type="match status" value="1"/>
</dbReference>
<dbReference type="InterPro" id="IPR041349">
    <property type="entry name" value="PRODH"/>
</dbReference>
<dbReference type="RefSeq" id="WP_088903811.1">
    <property type="nucleotide sequence ID" value="NZ_CP022272.1"/>
</dbReference>
<dbReference type="Gene3D" id="3.40.309.10">
    <property type="entry name" value="Aldehyde Dehydrogenase, Chain A, domain 2"/>
    <property type="match status" value="1"/>
</dbReference>
<dbReference type="InterPro" id="IPR016160">
    <property type="entry name" value="Ald_DH_CS_CYS"/>
</dbReference>
<evidence type="ECO:0000256" key="3">
    <source>
        <dbReference type="ARBA" id="ARBA00023027"/>
    </source>
</evidence>
<organism evidence="11 12">
    <name type="scientific">Shewanella marisflavi</name>
    <dbReference type="NCBI Taxonomy" id="260364"/>
    <lineage>
        <taxon>Bacteria</taxon>
        <taxon>Pseudomonadati</taxon>
        <taxon>Pseudomonadota</taxon>
        <taxon>Gammaproteobacteria</taxon>
        <taxon>Alteromonadales</taxon>
        <taxon>Shewanellaceae</taxon>
        <taxon>Shewanella</taxon>
    </lineage>
</organism>
<dbReference type="EC" id="1.5.5.2" evidence="5"/>
<keyword evidence="5" id="KW-0285">Flavoprotein</keyword>
<keyword evidence="5" id="KW-0804">Transcription</keyword>
<dbReference type="SUPFAM" id="SSF53720">
    <property type="entry name" value="ALDH-like"/>
    <property type="match status" value="1"/>
</dbReference>
<evidence type="ECO:0000259" key="7">
    <source>
        <dbReference type="Pfam" id="PF00171"/>
    </source>
</evidence>
<protein>
    <recommendedName>
        <fullName evidence="5">Bifunctional protein PutA</fullName>
    </recommendedName>
    <domain>
        <recommendedName>
            <fullName evidence="5">Proline dehydrogenase</fullName>
            <ecNumber evidence="5">1.5.5.2</ecNumber>
        </recommendedName>
        <alternativeName>
            <fullName evidence="5">Proline oxidase</fullName>
        </alternativeName>
    </domain>
    <domain>
        <recommendedName>
            <fullName evidence="5">Delta-1-pyrroline-5-carboxylate dehydrogenase</fullName>
            <shortName evidence="5">P5C dehydrogenase</shortName>
            <ecNumber evidence="5">1.2.1.88</ecNumber>
        </recommendedName>
        <alternativeName>
            <fullName evidence="5">L-glutamate gamma-semialdehyde dehydrogenase</fullName>
        </alternativeName>
    </domain>
</protein>
<dbReference type="InterPro" id="IPR016161">
    <property type="entry name" value="Ald_DH/histidinol_DH"/>
</dbReference>
<dbReference type="Gene3D" id="1.20.5.460">
    <property type="entry name" value="Single helix bin"/>
    <property type="match status" value="1"/>
</dbReference>
<dbReference type="EMBL" id="CP022272">
    <property type="protein sequence ID" value="ASJ95639.1"/>
    <property type="molecule type" value="Genomic_DNA"/>
</dbReference>
<feature type="domain" description="Proline dehydrogenase" evidence="8">
    <location>
        <begin position="198"/>
        <end position="493"/>
    </location>
</feature>
<evidence type="ECO:0000259" key="9">
    <source>
        <dbReference type="Pfam" id="PF14850"/>
    </source>
</evidence>
<dbReference type="Gene3D" id="3.40.605.10">
    <property type="entry name" value="Aldehyde Dehydrogenase, Chain A, domain 1"/>
    <property type="match status" value="1"/>
</dbReference>
<keyword evidence="5" id="KW-0642">Proline metabolism</keyword>
<evidence type="ECO:0000256" key="6">
    <source>
        <dbReference type="PIRSR" id="PIRSR000197-1"/>
    </source>
</evidence>
<comment type="similarity">
    <text evidence="5">In the C-terminal section; belongs to the aldehyde dehydrogenase family.</text>
</comment>
<dbReference type="KEGG" id="smav:CFF01_03025"/>